<gene>
    <name evidence="2" type="ORF">ES288_D05G347900v1</name>
</gene>
<evidence type="ECO:0000259" key="1">
    <source>
        <dbReference type="Pfam" id="PF03372"/>
    </source>
</evidence>
<name>A0A5D2CMR2_GOSDA</name>
<sequence length="427" mass="49743">MKLLCWNCRGLGNPAIVRELKQLIVANNPDIIFLSETTKNANGFPRIQNLFRMRGGLAMSSEGRSGGIALMSREGVDVAIHNYSKHRIDSLVQLENQCNLIFTGFYGYEDPNLRSSSWDMLRRVGGSVREDWVGGGDFNAILNDAEKEGDRRKVRAHINDFKDIIDEMDLVDIKPDKGWFTWVNNREGSCMIKERLDRFLTSVSAIDYFPYMAASFVRQTKYNHDAILLDMWGRKPKEQLKDPRLCIKYDECWAKDREAKDIINSAWNRCESNIIDKLERVRSLEWKIDKVVDTSQRDHSAAVLKEASFRLSHLYAKEEKYWAQRSRIKWLKEGDRNTRYFHVRATSRFKKNNIAKLKDSNGRWVTETKDICNVAREYFSSLFRSNTSCYGNHDMSYIQYIKQMDPRKAPGVNSLSGNFFKNNWECE</sequence>
<protein>
    <recommendedName>
        <fullName evidence="1">Endonuclease/exonuclease/phosphatase domain-containing protein</fullName>
    </recommendedName>
</protein>
<reference evidence="2 3" key="1">
    <citation type="submission" date="2019-06" db="EMBL/GenBank/DDBJ databases">
        <title>WGS assembly of Gossypium darwinii.</title>
        <authorList>
            <person name="Chen Z.J."/>
            <person name="Sreedasyam A."/>
            <person name="Ando A."/>
            <person name="Song Q."/>
            <person name="De L."/>
            <person name="Hulse-Kemp A."/>
            <person name="Ding M."/>
            <person name="Ye W."/>
            <person name="Kirkbride R."/>
            <person name="Jenkins J."/>
            <person name="Plott C."/>
            <person name="Lovell J."/>
            <person name="Lin Y.-M."/>
            <person name="Vaughn R."/>
            <person name="Liu B."/>
            <person name="Li W."/>
            <person name="Simpson S."/>
            <person name="Scheffler B."/>
            <person name="Saski C."/>
            <person name="Grover C."/>
            <person name="Hu G."/>
            <person name="Conover J."/>
            <person name="Carlson J."/>
            <person name="Shu S."/>
            <person name="Boston L."/>
            <person name="Williams M."/>
            <person name="Peterson D."/>
            <person name="Mcgee K."/>
            <person name="Jones D."/>
            <person name="Wendel J."/>
            <person name="Stelly D."/>
            <person name="Grimwood J."/>
            <person name="Schmutz J."/>
        </authorList>
    </citation>
    <scope>NUCLEOTIDE SEQUENCE [LARGE SCALE GENOMIC DNA]</scope>
    <source>
        <strain evidence="2">1808015.09</strain>
    </source>
</reference>
<accession>A0A5D2CMR2</accession>
<organism evidence="2 3">
    <name type="scientific">Gossypium darwinii</name>
    <name type="common">Darwin's cotton</name>
    <name type="synonym">Gossypium barbadense var. darwinii</name>
    <dbReference type="NCBI Taxonomy" id="34276"/>
    <lineage>
        <taxon>Eukaryota</taxon>
        <taxon>Viridiplantae</taxon>
        <taxon>Streptophyta</taxon>
        <taxon>Embryophyta</taxon>
        <taxon>Tracheophyta</taxon>
        <taxon>Spermatophyta</taxon>
        <taxon>Magnoliopsida</taxon>
        <taxon>eudicotyledons</taxon>
        <taxon>Gunneridae</taxon>
        <taxon>Pentapetalae</taxon>
        <taxon>rosids</taxon>
        <taxon>malvids</taxon>
        <taxon>Malvales</taxon>
        <taxon>Malvaceae</taxon>
        <taxon>Malvoideae</taxon>
        <taxon>Gossypium</taxon>
    </lineage>
</organism>
<evidence type="ECO:0000313" key="2">
    <source>
        <dbReference type="EMBL" id="TYG70857.1"/>
    </source>
</evidence>
<dbReference type="Proteomes" id="UP000323506">
    <property type="component" value="Chromosome D05"/>
</dbReference>
<dbReference type="EMBL" id="CM017705">
    <property type="protein sequence ID" value="TYG70857.1"/>
    <property type="molecule type" value="Genomic_DNA"/>
</dbReference>
<dbReference type="AlphaFoldDB" id="A0A5D2CMR2"/>
<feature type="domain" description="Endonuclease/exonuclease/phosphatase" evidence="1">
    <location>
        <begin position="5"/>
        <end position="202"/>
    </location>
</feature>
<dbReference type="InterPro" id="IPR005135">
    <property type="entry name" value="Endo/exonuclease/phosphatase"/>
</dbReference>
<dbReference type="PANTHER" id="PTHR35218">
    <property type="entry name" value="RNASE H DOMAIN-CONTAINING PROTEIN"/>
    <property type="match status" value="1"/>
</dbReference>
<dbReference type="PANTHER" id="PTHR35218:SF9">
    <property type="entry name" value="ENDONUCLEASE_EXONUCLEASE_PHOSPHATASE DOMAIN-CONTAINING PROTEIN"/>
    <property type="match status" value="1"/>
</dbReference>
<dbReference type="GO" id="GO:0003824">
    <property type="term" value="F:catalytic activity"/>
    <property type="evidence" value="ECO:0007669"/>
    <property type="project" value="InterPro"/>
</dbReference>
<dbReference type="Pfam" id="PF03372">
    <property type="entry name" value="Exo_endo_phos"/>
    <property type="match status" value="1"/>
</dbReference>
<evidence type="ECO:0000313" key="3">
    <source>
        <dbReference type="Proteomes" id="UP000323506"/>
    </source>
</evidence>
<dbReference type="InterPro" id="IPR036691">
    <property type="entry name" value="Endo/exonu/phosph_ase_sf"/>
</dbReference>
<dbReference type="Gene3D" id="3.60.10.10">
    <property type="entry name" value="Endonuclease/exonuclease/phosphatase"/>
    <property type="match status" value="1"/>
</dbReference>
<dbReference type="SUPFAM" id="SSF56219">
    <property type="entry name" value="DNase I-like"/>
    <property type="match status" value="1"/>
</dbReference>
<proteinExistence type="predicted"/>
<keyword evidence="3" id="KW-1185">Reference proteome</keyword>